<evidence type="ECO:0000259" key="2">
    <source>
        <dbReference type="Pfam" id="PF24803"/>
    </source>
</evidence>
<keyword evidence="1" id="KW-0812">Transmembrane</keyword>
<sequence length="168" mass="18867">MAGQQKPAQVAFRIHFIYRLFFLVVEPISALVGAYYSHFHQETYLNLLNSDSAPSPDAGSAPLATSVAMSQLANMFFFFALNEALVLRSTADLRVWRTVLFVLLLADVGHLYSMRELGASIYWDFAGWNVSDLGNVPWVYVGMTMRLCFLAGFGLGESRALKRKDWKS</sequence>
<dbReference type="OrthoDB" id="5313995at2759"/>
<dbReference type="PANTHER" id="PTHR37019">
    <property type="entry name" value="CHROMOSOME 1, WHOLE GENOME SHOTGUN SEQUENCE"/>
    <property type="match status" value="1"/>
</dbReference>
<protein>
    <recommendedName>
        <fullName evidence="2">DUF7704 domain-containing protein</fullName>
    </recommendedName>
</protein>
<feature type="domain" description="DUF7704" evidence="2">
    <location>
        <begin position="13"/>
        <end position="153"/>
    </location>
</feature>
<feature type="transmembrane region" description="Helical" evidence="1">
    <location>
        <begin position="93"/>
        <end position="112"/>
    </location>
</feature>
<proteinExistence type="predicted"/>
<dbReference type="EMBL" id="NKUJ01000065">
    <property type="protein sequence ID" value="RMJ15426.1"/>
    <property type="molecule type" value="Genomic_DNA"/>
</dbReference>
<dbReference type="Proteomes" id="UP000277212">
    <property type="component" value="Unassembled WGS sequence"/>
</dbReference>
<feature type="transmembrane region" description="Helical" evidence="1">
    <location>
        <begin position="59"/>
        <end position="81"/>
    </location>
</feature>
<name>A0A3M2SCY6_9HYPO</name>
<keyword evidence="4" id="KW-1185">Reference proteome</keyword>
<evidence type="ECO:0000313" key="4">
    <source>
        <dbReference type="Proteomes" id="UP000277212"/>
    </source>
</evidence>
<keyword evidence="1" id="KW-1133">Transmembrane helix</keyword>
<organism evidence="3 4">
    <name type="scientific">Fusarium kuroshium</name>
    <dbReference type="NCBI Taxonomy" id="2010991"/>
    <lineage>
        <taxon>Eukaryota</taxon>
        <taxon>Fungi</taxon>
        <taxon>Dikarya</taxon>
        <taxon>Ascomycota</taxon>
        <taxon>Pezizomycotina</taxon>
        <taxon>Sordariomycetes</taxon>
        <taxon>Hypocreomycetidae</taxon>
        <taxon>Hypocreales</taxon>
        <taxon>Nectriaceae</taxon>
        <taxon>Fusarium</taxon>
        <taxon>Fusarium solani species complex</taxon>
    </lineage>
</organism>
<dbReference type="Pfam" id="PF24803">
    <property type="entry name" value="DUF7704"/>
    <property type="match status" value="1"/>
</dbReference>
<dbReference type="PANTHER" id="PTHR37019:SF1">
    <property type="entry name" value="EXPERA DOMAIN-CONTAINING PROTEIN"/>
    <property type="match status" value="1"/>
</dbReference>
<comment type="caution">
    <text evidence="3">The sequence shown here is derived from an EMBL/GenBank/DDBJ whole genome shotgun (WGS) entry which is preliminary data.</text>
</comment>
<reference evidence="3 4" key="1">
    <citation type="submission" date="2017-06" db="EMBL/GenBank/DDBJ databases">
        <title>Comparative genomic analysis of Ambrosia Fusariam Clade fungi.</title>
        <authorList>
            <person name="Stajich J.E."/>
            <person name="Carrillo J."/>
            <person name="Kijimoto T."/>
            <person name="Eskalen A."/>
            <person name="O'Donnell K."/>
            <person name="Kasson M."/>
        </authorList>
    </citation>
    <scope>NUCLEOTIDE SEQUENCE [LARGE SCALE GENOMIC DNA]</scope>
    <source>
        <strain evidence="3">UCR3666</strain>
    </source>
</reference>
<evidence type="ECO:0000313" key="3">
    <source>
        <dbReference type="EMBL" id="RMJ15426.1"/>
    </source>
</evidence>
<evidence type="ECO:0000256" key="1">
    <source>
        <dbReference type="SAM" id="Phobius"/>
    </source>
</evidence>
<keyword evidence="1" id="KW-0472">Membrane</keyword>
<gene>
    <name evidence="3" type="ORF">CDV36_004931</name>
</gene>
<accession>A0A3M2SCY6</accession>
<feature type="transmembrane region" description="Helical" evidence="1">
    <location>
        <begin position="20"/>
        <end position="39"/>
    </location>
</feature>
<feature type="transmembrane region" description="Helical" evidence="1">
    <location>
        <begin position="138"/>
        <end position="156"/>
    </location>
</feature>
<dbReference type="InterPro" id="IPR056121">
    <property type="entry name" value="DUF7704"/>
</dbReference>
<dbReference type="AlphaFoldDB" id="A0A3M2SCY6"/>